<keyword evidence="1 8" id="KW-0121">Carboxypeptidase</keyword>
<feature type="chain" id="PRO_5032309473" evidence="7">
    <location>
        <begin position="28"/>
        <end position="517"/>
    </location>
</feature>
<dbReference type="Proteomes" id="UP000563524">
    <property type="component" value="Unassembled WGS sequence"/>
</dbReference>
<evidence type="ECO:0000256" key="6">
    <source>
        <dbReference type="SAM" id="MobiDB-lite"/>
    </source>
</evidence>
<evidence type="ECO:0000256" key="1">
    <source>
        <dbReference type="ARBA" id="ARBA00022645"/>
    </source>
</evidence>
<organism evidence="8 9">
    <name type="scientific">Parvularcula dongshanensis</name>
    <dbReference type="NCBI Taxonomy" id="1173995"/>
    <lineage>
        <taxon>Bacteria</taxon>
        <taxon>Pseudomonadati</taxon>
        <taxon>Pseudomonadota</taxon>
        <taxon>Alphaproteobacteria</taxon>
        <taxon>Parvularculales</taxon>
        <taxon>Parvularculaceae</taxon>
        <taxon>Parvularcula</taxon>
    </lineage>
</organism>
<feature type="region of interest" description="Disordered" evidence="6">
    <location>
        <begin position="29"/>
        <end position="55"/>
    </location>
</feature>
<keyword evidence="4" id="KW-0378">Hydrolase</keyword>
<keyword evidence="2" id="KW-0645">Protease</keyword>
<keyword evidence="5" id="KW-0325">Glycoprotein</keyword>
<sequence length="517" mass="56059">MSARLLLRPLLVAGALLAAVAVLPAEAQEKGADEAPGKAAPAAETPPQRFESEGEVSLGGRTVAYRAVAGETYLRAEDGTPRAAIFSVTYTQTEDTDPAERPVIFVFNGGPGSASLWLHLGAFGPKRIDWPYGIGDDGSPPYPLVDNEGCLLDVADLVFIDPVGTGYSRALGETKPEAFWGVKNDAASIGEFIRRWLTEHHRWASPRYLAGESYGTTRAAAVAEELTAGYDDVTLNGIVLISSILDFELADGKLSGVGLLPTEAAIAWYHGKVDKDAWGGDFERFMSEARSFAANDLAPVLLLGQGAPEEAVSEVTARMAAFTGLSEDYLRRADLEVGVFRFMKELRRDDGLVVGRLDGRFTGEDSDRVGETAEADPSFYAIDGAYSSAVNDYLTRTLGVTIDRQYQVLSGAVGQGWKAQEPQNELWSGYVDVGPGLARAMRENDEMRVLLAAGYYDLATPMFAAEMSMSAYGMPQDRIVTRYFEGGHMMYLEDEPHRQLSDDVRAFVEGEAEDAQR</sequence>
<evidence type="ECO:0000256" key="5">
    <source>
        <dbReference type="ARBA" id="ARBA00023180"/>
    </source>
</evidence>
<dbReference type="Gene3D" id="3.40.50.1820">
    <property type="entry name" value="alpha/beta hydrolase"/>
    <property type="match status" value="1"/>
</dbReference>
<accession>A0A840I0X4</accession>
<dbReference type="RefSeq" id="WP_221400824.1">
    <property type="nucleotide sequence ID" value="NZ_JACHOB010000001.1"/>
</dbReference>
<evidence type="ECO:0000313" key="8">
    <source>
        <dbReference type="EMBL" id="MBB4657848.1"/>
    </source>
</evidence>
<evidence type="ECO:0000256" key="2">
    <source>
        <dbReference type="ARBA" id="ARBA00022670"/>
    </source>
</evidence>
<dbReference type="EMBL" id="JACHOB010000001">
    <property type="protein sequence ID" value="MBB4657848.1"/>
    <property type="molecule type" value="Genomic_DNA"/>
</dbReference>
<name>A0A840I0X4_9PROT</name>
<proteinExistence type="predicted"/>
<evidence type="ECO:0000256" key="7">
    <source>
        <dbReference type="SAM" id="SignalP"/>
    </source>
</evidence>
<dbReference type="InterPro" id="IPR001563">
    <property type="entry name" value="Peptidase_S10"/>
</dbReference>
<comment type="caution">
    <text evidence="8">The sequence shown here is derived from an EMBL/GenBank/DDBJ whole genome shotgun (WGS) entry which is preliminary data.</text>
</comment>
<dbReference type="AlphaFoldDB" id="A0A840I0X4"/>
<dbReference type="PANTHER" id="PTHR11802">
    <property type="entry name" value="SERINE PROTEASE FAMILY S10 SERINE CARBOXYPEPTIDASE"/>
    <property type="match status" value="1"/>
</dbReference>
<reference evidence="8 9" key="1">
    <citation type="submission" date="2020-08" db="EMBL/GenBank/DDBJ databases">
        <title>Genomic Encyclopedia of Type Strains, Phase IV (KMG-IV): sequencing the most valuable type-strain genomes for metagenomic binning, comparative biology and taxonomic classification.</title>
        <authorList>
            <person name="Goeker M."/>
        </authorList>
    </citation>
    <scope>NUCLEOTIDE SEQUENCE [LARGE SCALE GENOMIC DNA]</scope>
    <source>
        <strain evidence="8 9">DSM 102850</strain>
    </source>
</reference>
<protein>
    <submittedName>
        <fullName evidence="8">Carboxypeptidase C (Cathepsin A)</fullName>
    </submittedName>
</protein>
<keyword evidence="9" id="KW-1185">Reference proteome</keyword>
<dbReference type="SUPFAM" id="SSF53474">
    <property type="entry name" value="alpha/beta-Hydrolases"/>
    <property type="match status" value="1"/>
</dbReference>
<dbReference type="PANTHER" id="PTHR11802:SF3">
    <property type="entry name" value="RETINOID-INDUCIBLE SERINE CARBOXYPEPTIDASE"/>
    <property type="match status" value="1"/>
</dbReference>
<feature type="signal peptide" evidence="7">
    <location>
        <begin position="1"/>
        <end position="27"/>
    </location>
</feature>
<evidence type="ECO:0000256" key="3">
    <source>
        <dbReference type="ARBA" id="ARBA00022729"/>
    </source>
</evidence>
<evidence type="ECO:0000313" key="9">
    <source>
        <dbReference type="Proteomes" id="UP000563524"/>
    </source>
</evidence>
<keyword evidence="3 7" id="KW-0732">Signal</keyword>
<gene>
    <name evidence="8" type="ORF">GGQ59_000348</name>
</gene>
<dbReference type="GO" id="GO:0004185">
    <property type="term" value="F:serine-type carboxypeptidase activity"/>
    <property type="evidence" value="ECO:0007669"/>
    <property type="project" value="InterPro"/>
</dbReference>
<dbReference type="GO" id="GO:0006508">
    <property type="term" value="P:proteolysis"/>
    <property type="evidence" value="ECO:0007669"/>
    <property type="project" value="UniProtKB-KW"/>
</dbReference>
<evidence type="ECO:0000256" key="4">
    <source>
        <dbReference type="ARBA" id="ARBA00022801"/>
    </source>
</evidence>
<dbReference type="Pfam" id="PF00450">
    <property type="entry name" value="Peptidase_S10"/>
    <property type="match status" value="1"/>
</dbReference>
<dbReference type="InterPro" id="IPR029058">
    <property type="entry name" value="AB_hydrolase_fold"/>
</dbReference>